<accession>A0A2P5FS38</accession>
<evidence type="ECO:0000256" key="1">
    <source>
        <dbReference type="SAM" id="Phobius"/>
    </source>
</evidence>
<dbReference type="AlphaFoldDB" id="A0A2P5FS38"/>
<gene>
    <name evidence="2" type="ORF">TorRG33x02_036480</name>
</gene>
<evidence type="ECO:0000313" key="3">
    <source>
        <dbReference type="Proteomes" id="UP000237000"/>
    </source>
</evidence>
<dbReference type="Proteomes" id="UP000237000">
    <property type="component" value="Unassembled WGS sequence"/>
</dbReference>
<proteinExistence type="predicted"/>
<evidence type="ECO:0008006" key="4">
    <source>
        <dbReference type="Google" id="ProtNLM"/>
    </source>
</evidence>
<comment type="caution">
    <text evidence="2">The sequence shown here is derived from an EMBL/GenBank/DDBJ whole genome shotgun (WGS) entry which is preliminary data.</text>
</comment>
<dbReference type="EMBL" id="JXTC01000012">
    <property type="protein sequence ID" value="POO00574.1"/>
    <property type="molecule type" value="Genomic_DNA"/>
</dbReference>
<feature type="transmembrane region" description="Helical" evidence="1">
    <location>
        <begin position="36"/>
        <end position="55"/>
    </location>
</feature>
<organism evidence="2 3">
    <name type="scientific">Trema orientale</name>
    <name type="common">Charcoal tree</name>
    <name type="synonym">Celtis orientalis</name>
    <dbReference type="NCBI Taxonomy" id="63057"/>
    <lineage>
        <taxon>Eukaryota</taxon>
        <taxon>Viridiplantae</taxon>
        <taxon>Streptophyta</taxon>
        <taxon>Embryophyta</taxon>
        <taxon>Tracheophyta</taxon>
        <taxon>Spermatophyta</taxon>
        <taxon>Magnoliopsida</taxon>
        <taxon>eudicotyledons</taxon>
        <taxon>Gunneridae</taxon>
        <taxon>Pentapetalae</taxon>
        <taxon>rosids</taxon>
        <taxon>fabids</taxon>
        <taxon>Rosales</taxon>
        <taxon>Cannabaceae</taxon>
        <taxon>Trema</taxon>
    </lineage>
</organism>
<keyword evidence="1" id="KW-1133">Transmembrane helix</keyword>
<reference evidence="3" key="1">
    <citation type="submission" date="2016-06" db="EMBL/GenBank/DDBJ databases">
        <title>Parallel loss of symbiosis genes in relatives of nitrogen-fixing non-legume Parasponia.</title>
        <authorList>
            <person name="Van Velzen R."/>
            <person name="Holmer R."/>
            <person name="Bu F."/>
            <person name="Rutten L."/>
            <person name="Van Zeijl A."/>
            <person name="Liu W."/>
            <person name="Santuari L."/>
            <person name="Cao Q."/>
            <person name="Sharma T."/>
            <person name="Shen D."/>
            <person name="Roswanjaya Y."/>
            <person name="Wardhani T."/>
            <person name="Kalhor M.S."/>
            <person name="Jansen J."/>
            <person name="Van den Hoogen J."/>
            <person name="Gungor B."/>
            <person name="Hartog M."/>
            <person name="Hontelez J."/>
            <person name="Verver J."/>
            <person name="Yang W.-C."/>
            <person name="Schijlen E."/>
            <person name="Repin R."/>
            <person name="Schilthuizen M."/>
            <person name="Schranz E."/>
            <person name="Heidstra R."/>
            <person name="Miyata K."/>
            <person name="Fedorova E."/>
            <person name="Kohlen W."/>
            <person name="Bisseling T."/>
            <person name="Smit S."/>
            <person name="Geurts R."/>
        </authorList>
    </citation>
    <scope>NUCLEOTIDE SEQUENCE [LARGE SCALE GENOMIC DNA]</scope>
    <source>
        <strain evidence="3">cv. RG33-2</strain>
    </source>
</reference>
<keyword evidence="3" id="KW-1185">Reference proteome</keyword>
<evidence type="ECO:0000313" key="2">
    <source>
        <dbReference type="EMBL" id="POO00574.1"/>
    </source>
</evidence>
<keyword evidence="1" id="KW-0812">Transmembrane</keyword>
<protein>
    <recommendedName>
        <fullName evidence="4">Transmembrane protein</fullName>
    </recommendedName>
</protein>
<keyword evidence="1" id="KW-0472">Membrane</keyword>
<dbReference type="InParanoid" id="A0A2P5FS38"/>
<sequence>MVVIFMQRTWGVLLCFGSLVLLLLFCQKREQPFSLFLFFFFLSFFCPLFFSIFPFQHGLFVQLVQLREAYVCIDIRAYKTRPHQRKKGKKKKKTKLWMVSYFLGLSC</sequence>
<name>A0A2P5FS38_TREOI</name>